<evidence type="ECO:0000313" key="1">
    <source>
        <dbReference type="EMBL" id="KAF7283526.1"/>
    </source>
</evidence>
<organism evidence="1 2">
    <name type="scientific">Rhynchophorus ferrugineus</name>
    <name type="common">Red palm weevil</name>
    <name type="synonym">Curculio ferrugineus</name>
    <dbReference type="NCBI Taxonomy" id="354439"/>
    <lineage>
        <taxon>Eukaryota</taxon>
        <taxon>Metazoa</taxon>
        <taxon>Ecdysozoa</taxon>
        <taxon>Arthropoda</taxon>
        <taxon>Hexapoda</taxon>
        <taxon>Insecta</taxon>
        <taxon>Pterygota</taxon>
        <taxon>Neoptera</taxon>
        <taxon>Endopterygota</taxon>
        <taxon>Coleoptera</taxon>
        <taxon>Polyphaga</taxon>
        <taxon>Cucujiformia</taxon>
        <taxon>Curculionidae</taxon>
        <taxon>Dryophthorinae</taxon>
        <taxon>Rhynchophorus</taxon>
    </lineage>
</organism>
<dbReference type="AlphaFoldDB" id="A0A834MGW0"/>
<dbReference type="Proteomes" id="UP000625711">
    <property type="component" value="Unassembled WGS sequence"/>
</dbReference>
<protein>
    <submittedName>
        <fullName evidence="1">Uncharacterized protein</fullName>
    </submittedName>
</protein>
<sequence length="97" mass="11107">MINYNQSELIHENILKVILMRPLLDTRQILTRSMPECFGRGNTTFAACEKRLQRSDERSSSMGEITQGHEQLPSPTNAELLIIRRKRALTSSLLSYS</sequence>
<accession>A0A834MGW0</accession>
<proteinExistence type="predicted"/>
<name>A0A834MGW0_RHYFE</name>
<evidence type="ECO:0000313" key="2">
    <source>
        <dbReference type="Proteomes" id="UP000625711"/>
    </source>
</evidence>
<comment type="caution">
    <text evidence="1">The sequence shown here is derived from an EMBL/GenBank/DDBJ whole genome shotgun (WGS) entry which is preliminary data.</text>
</comment>
<reference evidence="1" key="1">
    <citation type="submission" date="2020-08" db="EMBL/GenBank/DDBJ databases">
        <title>Genome sequencing and assembly of the red palm weevil Rhynchophorus ferrugineus.</title>
        <authorList>
            <person name="Dias G.B."/>
            <person name="Bergman C.M."/>
            <person name="Manee M."/>
        </authorList>
    </citation>
    <scope>NUCLEOTIDE SEQUENCE</scope>
    <source>
        <strain evidence="1">AA-2017</strain>
        <tissue evidence="1">Whole larva</tissue>
    </source>
</reference>
<keyword evidence="2" id="KW-1185">Reference proteome</keyword>
<gene>
    <name evidence="1" type="ORF">GWI33_000359</name>
</gene>
<dbReference type="EMBL" id="JAACXV010000102">
    <property type="protein sequence ID" value="KAF7283526.1"/>
    <property type="molecule type" value="Genomic_DNA"/>
</dbReference>